<reference evidence="3" key="1">
    <citation type="submission" date="2017-09" db="EMBL/GenBank/DDBJ databases">
        <title>Depth-based differentiation of microbial function through sediment-hosted aquifers and enrichment of novel symbionts in the deep terrestrial subsurface.</title>
        <authorList>
            <person name="Probst A.J."/>
            <person name="Ladd B."/>
            <person name="Jarett J.K."/>
            <person name="Geller-Mcgrath D.E."/>
            <person name="Sieber C.M.K."/>
            <person name="Emerson J.B."/>
            <person name="Anantharaman K."/>
            <person name="Thomas B.C."/>
            <person name="Malmstrom R."/>
            <person name="Stieglmeier M."/>
            <person name="Klingl A."/>
            <person name="Woyke T."/>
            <person name="Ryan C.M."/>
            <person name="Banfield J.F."/>
        </authorList>
    </citation>
    <scope>NUCLEOTIDE SEQUENCE [LARGE SCALE GENOMIC DNA]</scope>
</reference>
<dbReference type="Proteomes" id="UP000228900">
    <property type="component" value="Unassembled WGS sequence"/>
</dbReference>
<organism evidence="2 3">
    <name type="scientific">Candidatus Falkowbacteria bacterium CG10_big_fil_rev_8_21_14_0_10_39_9</name>
    <dbReference type="NCBI Taxonomy" id="1974566"/>
    <lineage>
        <taxon>Bacteria</taxon>
        <taxon>Candidatus Falkowiibacteriota</taxon>
    </lineage>
</organism>
<dbReference type="Pfam" id="PF07963">
    <property type="entry name" value="N_methyl"/>
    <property type="match status" value="1"/>
</dbReference>
<name>A0A2M6WNV2_9BACT</name>
<dbReference type="AlphaFoldDB" id="A0A2M6WNV2"/>
<dbReference type="Gene3D" id="3.30.700.10">
    <property type="entry name" value="Glycoprotein, Type 4 Pilin"/>
    <property type="match status" value="1"/>
</dbReference>
<evidence type="ECO:0008006" key="4">
    <source>
        <dbReference type="Google" id="ProtNLM"/>
    </source>
</evidence>
<comment type="caution">
    <text evidence="2">The sequence shown here is derived from an EMBL/GenBank/DDBJ whole genome shotgun (WGS) entry which is preliminary data.</text>
</comment>
<accession>A0A2M6WNV2</accession>
<dbReference type="InterPro" id="IPR045584">
    <property type="entry name" value="Pilin-like"/>
</dbReference>
<dbReference type="NCBIfam" id="TIGR02532">
    <property type="entry name" value="IV_pilin_GFxxxE"/>
    <property type="match status" value="1"/>
</dbReference>
<evidence type="ECO:0000313" key="2">
    <source>
        <dbReference type="EMBL" id="PIT94452.1"/>
    </source>
</evidence>
<evidence type="ECO:0000256" key="1">
    <source>
        <dbReference type="SAM" id="Phobius"/>
    </source>
</evidence>
<keyword evidence="1" id="KW-0812">Transmembrane</keyword>
<sequence>MKKVGFTLIELIITVSIIALITGVFLANYYGGESQSQLLNATSALMRDLRLAQTKGAANVSYGSDVPGSWGISLTTASSSYVLFADLNNNHIYNGATESITLKGGKTISLPEGVVISSIKLEGASSSYNKVYITFYYDNGVLKTYLNNNNLQFMLPVEVTLEDANTGATKTVTINAVGLISSNL</sequence>
<proteinExistence type="predicted"/>
<keyword evidence="1" id="KW-1133">Transmembrane helix</keyword>
<dbReference type="InterPro" id="IPR012902">
    <property type="entry name" value="N_methyl_site"/>
</dbReference>
<dbReference type="EMBL" id="PFAQ01000051">
    <property type="protein sequence ID" value="PIT94452.1"/>
    <property type="molecule type" value="Genomic_DNA"/>
</dbReference>
<protein>
    <recommendedName>
        <fullName evidence="4">General secretion pathway GspH domain-containing protein</fullName>
    </recommendedName>
</protein>
<evidence type="ECO:0000313" key="3">
    <source>
        <dbReference type="Proteomes" id="UP000228900"/>
    </source>
</evidence>
<gene>
    <name evidence="2" type="ORF">COT98_03565</name>
</gene>
<keyword evidence="1" id="KW-0472">Membrane</keyword>
<feature type="transmembrane region" description="Helical" evidence="1">
    <location>
        <begin position="7"/>
        <end position="30"/>
    </location>
</feature>
<dbReference type="SUPFAM" id="SSF54523">
    <property type="entry name" value="Pili subunits"/>
    <property type="match status" value="1"/>
</dbReference>